<dbReference type="GO" id="GO:0005886">
    <property type="term" value="C:plasma membrane"/>
    <property type="evidence" value="ECO:0007669"/>
    <property type="project" value="TreeGrafter"/>
</dbReference>
<dbReference type="InterPro" id="IPR011989">
    <property type="entry name" value="ARM-like"/>
</dbReference>
<dbReference type="GO" id="GO:0005634">
    <property type="term" value="C:nucleus"/>
    <property type="evidence" value="ECO:0007669"/>
    <property type="project" value="TreeGrafter"/>
</dbReference>
<dbReference type="Gene3D" id="1.25.10.10">
    <property type="entry name" value="Leucine-rich Repeat Variant"/>
    <property type="match status" value="1"/>
</dbReference>
<name>A0A8C5HLK1_GOUWI</name>
<reference evidence="8" key="1">
    <citation type="submission" date="2020-06" db="EMBL/GenBank/DDBJ databases">
        <authorList>
            <consortium name="Wellcome Sanger Institute Data Sharing"/>
        </authorList>
    </citation>
    <scope>NUCLEOTIDE SEQUENCE [LARGE SCALE GENOMIC DNA]</scope>
</reference>
<dbReference type="GO" id="GO:0005737">
    <property type="term" value="C:cytoplasm"/>
    <property type="evidence" value="ECO:0007669"/>
    <property type="project" value="TreeGrafter"/>
</dbReference>
<feature type="compositionally biased region" description="Polar residues" evidence="7">
    <location>
        <begin position="94"/>
        <end position="107"/>
    </location>
</feature>
<dbReference type="InterPro" id="IPR016024">
    <property type="entry name" value="ARM-type_fold"/>
</dbReference>
<reference evidence="8" key="3">
    <citation type="submission" date="2025-09" db="UniProtKB">
        <authorList>
            <consortium name="Ensembl"/>
        </authorList>
    </citation>
    <scope>IDENTIFICATION</scope>
</reference>
<dbReference type="Ensembl" id="ENSGWIT00000050344.1">
    <property type="protein sequence ID" value="ENSGWIP00000046519.1"/>
    <property type="gene ID" value="ENSGWIG00000022961.1"/>
</dbReference>
<evidence type="ECO:0000256" key="1">
    <source>
        <dbReference type="ARBA" id="ARBA00004282"/>
    </source>
</evidence>
<dbReference type="GO" id="GO:0072659">
    <property type="term" value="P:protein localization to plasma membrane"/>
    <property type="evidence" value="ECO:0007669"/>
    <property type="project" value="TreeGrafter"/>
</dbReference>
<gene>
    <name evidence="8" type="primary">pkp2</name>
</gene>
<dbReference type="CTD" id="5318"/>
<dbReference type="GO" id="GO:0098609">
    <property type="term" value="P:cell-cell adhesion"/>
    <property type="evidence" value="ECO:0007669"/>
    <property type="project" value="InterPro"/>
</dbReference>
<evidence type="ECO:0000256" key="7">
    <source>
        <dbReference type="SAM" id="MobiDB-lite"/>
    </source>
</evidence>
<dbReference type="SMART" id="SM00185">
    <property type="entry name" value="ARM"/>
    <property type="match status" value="5"/>
</dbReference>
<dbReference type="RefSeq" id="XP_028306925.1">
    <property type="nucleotide sequence ID" value="XM_028451124.1"/>
</dbReference>
<comment type="subcellular location">
    <subcellularLocation>
        <location evidence="1">Cell junction</location>
    </subcellularLocation>
</comment>
<feature type="region of interest" description="Disordered" evidence="7">
    <location>
        <begin position="22"/>
        <end position="46"/>
    </location>
</feature>
<dbReference type="PROSITE" id="PS50176">
    <property type="entry name" value="ARM_REPEAT"/>
    <property type="match status" value="1"/>
</dbReference>
<dbReference type="GO" id="GO:0002934">
    <property type="term" value="P:desmosome organization"/>
    <property type="evidence" value="ECO:0007669"/>
    <property type="project" value="TreeGrafter"/>
</dbReference>
<dbReference type="GO" id="GO:0045110">
    <property type="term" value="P:intermediate filament bundle assembly"/>
    <property type="evidence" value="ECO:0007669"/>
    <property type="project" value="TreeGrafter"/>
</dbReference>
<evidence type="ECO:0000256" key="3">
    <source>
        <dbReference type="ARBA" id="ARBA00022737"/>
    </source>
</evidence>
<dbReference type="AlphaFoldDB" id="A0A8C5HLK1"/>
<keyword evidence="3" id="KW-0677">Repeat</keyword>
<evidence type="ECO:0000313" key="9">
    <source>
        <dbReference type="Proteomes" id="UP000694680"/>
    </source>
</evidence>
<dbReference type="PANTHER" id="PTHR10372:SF25">
    <property type="entry name" value="PLAKOPHILIN-2"/>
    <property type="match status" value="1"/>
</dbReference>
<accession>A0A8C5HLK1</accession>
<reference evidence="8" key="2">
    <citation type="submission" date="2025-08" db="UniProtKB">
        <authorList>
            <consortium name="Ensembl"/>
        </authorList>
    </citation>
    <scope>IDENTIFICATION</scope>
</reference>
<organism evidence="8 9">
    <name type="scientific">Gouania willdenowi</name>
    <name type="common">Blunt-snouted clingfish</name>
    <name type="synonym">Lepadogaster willdenowi</name>
    <dbReference type="NCBI Taxonomy" id="441366"/>
    <lineage>
        <taxon>Eukaryota</taxon>
        <taxon>Metazoa</taxon>
        <taxon>Chordata</taxon>
        <taxon>Craniata</taxon>
        <taxon>Vertebrata</taxon>
        <taxon>Euteleostomi</taxon>
        <taxon>Actinopterygii</taxon>
        <taxon>Neopterygii</taxon>
        <taxon>Teleostei</taxon>
        <taxon>Neoteleostei</taxon>
        <taxon>Acanthomorphata</taxon>
        <taxon>Ovalentaria</taxon>
        <taxon>Blenniimorphae</taxon>
        <taxon>Blenniiformes</taxon>
        <taxon>Gobiesocoidei</taxon>
        <taxon>Gobiesocidae</taxon>
        <taxon>Gobiesocinae</taxon>
        <taxon>Gouania</taxon>
    </lineage>
</organism>
<dbReference type="Proteomes" id="UP000694680">
    <property type="component" value="Chromosome 6"/>
</dbReference>
<feature type="region of interest" description="Disordered" evidence="7">
    <location>
        <begin position="207"/>
        <end position="232"/>
    </location>
</feature>
<keyword evidence="5" id="KW-0965">Cell junction</keyword>
<keyword evidence="4" id="KW-0130">Cell adhesion</keyword>
<dbReference type="GO" id="GO:0014704">
    <property type="term" value="C:intercalated disc"/>
    <property type="evidence" value="ECO:0007669"/>
    <property type="project" value="TreeGrafter"/>
</dbReference>
<dbReference type="Pfam" id="PF00514">
    <property type="entry name" value="Arm"/>
    <property type="match status" value="1"/>
</dbReference>
<feature type="region of interest" description="Disordered" evidence="7">
    <location>
        <begin position="91"/>
        <end position="123"/>
    </location>
</feature>
<evidence type="ECO:0000256" key="5">
    <source>
        <dbReference type="ARBA" id="ARBA00022949"/>
    </source>
</evidence>
<evidence type="ECO:0000256" key="4">
    <source>
        <dbReference type="ARBA" id="ARBA00022889"/>
    </source>
</evidence>
<dbReference type="InterPro" id="IPR028435">
    <property type="entry name" value="Plakophilin/d_Catenin"/>
</dbReference>
<keyword evidence="9" id="KW-1185">Reference proteome</keyword>
<evidence type="ECO:0008006" key="10">
    <source>
        <dbReference type="Google" id="ProtNLM"/>
    </source>
</evidence>
<proteinExistence type="inferred from homology"/>
<dbReference type="PANTHER" id="PTHR10372">
    <property type="entry name" value="PLAKOPHILLIN-RELATED"/>
    <property type="match status" value="1"/>
</dbReference>
<dbReference type="SUPFAM" id="SSF48371">
    <property type="entry name" value="ARM repeat"/>
    <property type="match status" value="1"/>
</dbReference>
<evidence type="ECO:0000256" key="2">
    <source>
        <dbReference type="ARBA" id="ARBA00005462"/>
    </source>
</evidence>
<dbReference type="GO" id="GO:0007507">
    <property type="term" value="P:heart development"/>
    <property type="evidence" value="ECO:0007669"/>
    <property type="project" value="TreeGrafter"/>
</dbReference>
<dbReference type="GeneID" id="114465850"/>
<dbReference type="InterPro" id="IPR000225">
    <property type="entry name" value="Armadillo"/>
</dbReference>
<evidence type="ECO:0000313" key="8">
    <source>
        <dbReference type="Ensembl" id="ENSGWIP00000046519.1"/>
    </source>
</evidence>
<sequence length="782" mass="87282">MDDVFFKSALPLYDSPRLGDTSLALPADGPPRFWSSVDPDPTERSQRVQQQVQLTLARKARRTVSNGGVHLQASTGRSFDASDGYKVNMKVNGSGPTQRSLSTNYVQSPSRRVEVSPPPSPEFSRSRFNTLRFNLHSLPCPSHSYVMSSLQYSQPRSDSFQRYAFSEAPRGTRLHSLAPVHASTRQRPLLQSSGTQSMFGNLAYQRNTEHGSRVSHKQSAVHQQRHGGDTMPGAGQQDDGLTWLAQLRSNTNRSLRLKSYPPSTNSVEVDALRHGELEIPVQKASPQKMYDTRRSIKSENKLPEMTLERAVSLLSQNNEDTLISAASFIQNQCFLRADAKRMVYYLHGIGKLLQLLSHDSEDVQRVTAGALRNVVYQSSENKMEVKDNDGVVLIVNALGSSHDMETRRQLTGVLWNLSSHDLLKDRLSKETLSVLTRSVLVPSSGISEGENPKHELLADAESFHSATGCLRNLSSAGPEVRKAMRKCENLIDSLVYYIRGTVANRQTDDKSTENCTCILHNLSYQIESELPPHYAQEIQESRQNSVPKPKTVGCFSYRSANIKEEQERQRPLLEEKANPCGIEWLWSPITVRMYLSLIACSTRHCTQEAAIGAMQNITAGNSMMTEAIAFTIIQRENGLQHVKKVLSEGNNDVKKSVVLLIRNLSRYQELLPDIATQVLPEVVQMLPSDHDDLPTEVTAALCQILNNLSQTDIKHVKAIVNHRGLQRIIHISDTDDGRAGHAAGVLLQTMWRHNDLHRALRKGGFKKSDFINSRTTRAVNSG</sequence>
<feature type="repeat" description="ARM" evidence="6">
    <location>
        <begin position="347"/>
        <end position="389"/>
    </location>
</feature>
<dbReference type="GO" id="GO:0005912">
    <property type="term" value="C:adherens junction"/>
    <property type="evidence" value="ECO:0007669"/>
    <property type="project" value="TreeGrafter"/>
</dbReference>
<protein>
    <recommendedName>
        <fullName evidence="10">Plakophilin 2</fullName>
    </recommendedName>
</protein>
<dbReference type="OrthoDB" id="3245100at2759"/>
<evidence type="ECO:0000256" key="6">
    <source>
        <dbReference type="PROSITE-ProRule" id="PRU00259"/>
    </source>
</evidence>
<comment type="similarity">
    <text evidence="2">Belongs to the beta-catenin family.</text>
</comment>